<dbReference type="InterPro" id="IPR008258">
    <property type="entry name" value="Transglycosylase_SLT_dom_1"/>
</dbReference>
<dbReference type="PANTHER" id="PTHR37423">
    <property type="entry name" value="SOLUBLE LYTIC MUREIN TRANSGLYCOSYLASE-RELATED"/>
    <property type="match status" value="1"/>
</dbReference>
<organism evidence="6 7">
    <name type="scientific">Candidatus Glomeribacter gigasporarum BEG34</name>
    <dbReference type="NCBI Taxonomy" id="1070319"/>
    <lineage>
        <taxon>Bacteria</taxon>
        <taxon>Pseudomonadati</taxon>
        <taxon>Pseudomonadota</taxon>
        <taxon>Betaproteobacteria</taxon>
        <taxon>Burkholderiales</taxon>
        <taxon>Burkholderiaceae</taxon>
        <taxon>Candidatus Glomeribacter</taxon>
    </lineage>
</organism>
<dbReference type="InterPro" id="IPR023346">
    <property type="entry name" value="Lysozyme-like_dom_sf"/>
</dbReference>
<evidence type="ECO:0000313" key="6">
    <source>
        <dbReference type="EMBL" id="CCD29791.1"/>
    </source>
</evidence>
<comment type="similarity">
    <text evidence="1">Belongs to the transglycosylase Slt family.</text>
</comment>
<dbReference type="InterPro" id="IPR008939">
    <property type="entry name" value="Lytic_TGlycosylase_superhlx_U"/>
</dbReference>
<comment type="caution">
    <text evidence="6">The sequence shown here is derived from an EMBL/GenBank/DDBJ whole genome shotgun (WGS) entry which is preliminary data.</text>
</comment>
<keyword evidence="2 3" id="KW-0732">Signal</keyword>
<feature type="signal peptide" evidence="3">
    <location>
        <begin position="1"/>
        <end position="25"/>
    </location>
</feature>
<dbReference type="AlphaFoldDB" id="G2JAI9"/>
<evidence type="ECO:0000256" key="3">
    <source>
        <dbReference type="SAM" id="SignalP"/>
    </source>
</evidence>
<dbReference type="Pfam" id="PF01464">
    <property type="entry name" value="SLT"/>
    <property type="match status" value="1"/>
</dbReference>
<dbReference type="Gene3D" id="1.25.20.10">
    <property type="entry name" value="Bacterial muramidases"/>
    <property type="match status" value="1"/>
</dbReference>
<dbReference type="CDD" id="cd13401">
    <property type="entry name" value="Slt70-like"/>
    <property type="match status" value="1"/>
</dbReference>
<dbReference type="Gene3D" id="1.10.1240.20">
    <property type="entry name" value="Lytic transglycosylase, superhelical linker domain"/>
    <property type="match status" value="1"/>
</dbReference>
<dbReference type="eggNOG" id="COG0741">
    <property type="taxonomic scope" value="Bacteria"/>
</dbReference>
<dbReference type="PANTHER" id="PTHR37423:SF5">
    <property type="entry name" value="SOLUBLE LYTIC MUREIN TRANSGLYCOSYLASE"/>
    <property type="match status" value="1"/>
</dbReference>
<protein>
    <submittedName>
        <fullName evidence="6">Soluble lytic murein transglycosylase</fullName>
    </submittedName>
</protein>
<sequence>MSRRLRLIQLLMAVAALYVLPACHAAHSRLRAGAQNPDQIFIALRAAAHKNDAGRALELAAQIPDYPVPSYLDYFTIKPRLFDASGRARLDAPDAPVLAFLKKYAGTAIADRMRNDYLLVLGARRAWRDFEAHYPQFALDDDPQVKCYALIPRAMRGEDIAQKAHALLRIAPKKYGEGCTDLVMTLAQQGQFAPEDVWPYLRFAYEMGEIAIGNRMAAALGAQQPDSEYLSLAASQPARLLERIQPDTHPSEAQLALLAVARLARTSPGEAAQAFSRIAPQLPPPLRAAGWGGIAWRAALEQMPDALGWYRLSKDAQLSNTALEWRIRTALLAGDWPMVRWAIESMPDSLRTQSAWVYWYGRALDAASDKERATQSFERIASDFDFYGQLATEALGRTVTLPARVSVTEDEIAPIRALPGFALAQRFYALNLYFEGHREWNWTLRGMNDRQLLAAAEYAKRIQLYHRAINTADRTRVQHDFSLRYLAPLRELTVRYARSTQLGLHWIYGLIRQESRFIMNARSSAGAGGLMQLMPATAQLVARKIGLGTLPSSTVDAADTNILLGTQYLAMMKAQFGGSEALASAAYNAGPARVRRWRAALARPVEGAIFTEAIPFSETRDYVKKVMANMMYYAALFEGRAGSLQNRLGTVAPDIH</sequence>
<dbReference type="InterPro" id="IPR037061">
    <property type="entry name" value="Lytic_TGlycoase_superhlx_L_sf"/>
</dbReference>
<dbReference type="GO" id="GO:0004553">
    <property type="term" value="F:hydrolase activity, hydrolyzing O-glycosyl compounds"/>
    <property type="evidence" value="ECO:0007669"/>
    <property type="project" value="InterPro"/>
</dbReference>
<proteinExistence type="inferred from homology"/>
<keyword evidence="7" id="KW-1185">Reference proteome</keyword>
<dbReference type="Pfam" id="PF14718">
    <property type="entry name" value="SLT_L"/>
    <property type="match status" value="1"/>
</dbReference>
<dbReference type="STRING" id="1070319.CAGGBEG34_20044"/>
<evidence type="ECO:0000256" key="2">
    <source>
        <dbReference type="ARBA" id="ARBA00022729"/>
    </source>
</evidence>
<dbReference type="SUPFAM" id="SSF48435">
    <property type="entry name" value="Bacterial muramidases"/>
    <property type="match status" value="1"/>
</dbReference>
<reference evidence="6 7" key="1">
    <citation type="submission" date="2011-08" db="EMBL/GenBank/DDBJ databases">
        <title>The genome of the obligate endobacterium of an arbuscular mycorrhizal fungus reveals an interphylum network of nutritional interactions.</title>
        <authorList>
            <person name="Ghignone S."/>
            <person name="Salvioli A."/>
            <person name="Anca I."/>
            <person name="Lumini E."/>
            <person name="Ortu G."/>
            <person name="Petiti L."/>
            <person name="Cruveiller S."/>
            <person name="Bianciotto V."/>
            <person name="Piffanelli P."/>
            <person name="Lanfranco L."/>
            <person name="Bonfante P."/>
        </authorList>
    </citation>
    <scope>NUCLEOTIDE SEQUENCE [LARGE SCALE GENOMIC DNA]</scope>
    <source>
        <strain evidence="6 7">BEG34</strain>
    </source>
</reference>
<dbReference type="InterPro" id="IPR012289">
    <property type="entry name" value="Lytic_TGlycosylase_superhlx_L"/>
</dbReference>
<dbReference type="OrthoDB" id="92254at2"/>
<evidence type="ECO:0000259" key="5">
    <source>
        <dbReference type="Pfam" id="PF14718"/>
    </source>
</evidence>
<gene>
    <name evidence="6" type="ORF">CAGGBEG34_20044</name>
</gene>
<feature type="domain" description="Transglycosylase SLT" evidence="4">
    <location>
        <begin position="504"/>
        <end position="599"/>
    </location>
</feature>
<feature type="chain" id="PRO_5003431663" evidence="3">
    <location>
        <begin position="26"/>
        <end position="656"/>
    </location>
</feature>
<evidence type="ECO:0000256" key="1">
    <source>
        <dbReference type="ARBA" id="ARBA00007734"/>
    </source>
</evidence>
<name>G2JAI9_9BURK</name>
<dbReference type="Gene3D" id="1.10.530.10">
    <property type="match status" value="1"/>
</dbReference>
<dbReference type="Proteomes" id="UP000054051">
    <property type="component" value="Unassembled WGS sequence"/>
</dbReference>
<dbReference type="RefSeq" id="WP_006682928.1">
    <property type="nucleotide sequence ID" value="NZ_CAFB01000047.1"/>
</dbReference>
<feature type="domain" description="Lytic transglycosylase superhelical linker" evidence="5">
    <location>
        <begin position="415"/>
        <end position="472"/>
    </location>
</feature>
<dbReference type="SUPFAM" id="SSF53955">
    <property type="entry name" value="Lysozyme-like"/>
    <property type="match status" value="1"/>
</dbReference>
<evidence type="ECO:0000313" key="7">
    <source>
        <dbReference type="Proteomes" id="UP000054051"/>
    </source>
</evidence>
<dbReference type="GO" id="GO:0042597">
    <property type="term" value="C:periplasmic space"/>
    <property type="evidence" value="ECO:0007669"/>
    <property type="project" value="InterPro"/>
</dbReference>
<evidence type="ECO:0000259" key="4">
    <source>
        <dbReference type="Pfam" id="PF01464"/>
    </source>
</evidence>
<accession>G2JAI9</accession>
<dbReference type="EMBL" id="CAFB01000047">
    <property type="protein sequence ID" value="CCD29791.1"/>
    <property type="molecule type" value="Genomic_DNA"/>
</dbReference>